<dbReference type="Proteomes" id="UP000319040">
    <property type="component" value="Unassembled WGS sequence"/>
</dbReference>
<evidence type="ECO:0000256" key="5">
    <source>
        <dbReference type="ARBA" id="ARBA00022801"/>
    </source>
</evidence>
<comment type="catalytic activity">
    <reaction evidence="1">
        <text>Hydrolysis of terminal, non-reducing beta-D-glucosyl residues with release of beta-D-glucose.</text>
        <dbReference type="EC" id="3.2.1.21"/>
    </reaction>
</comment>
<comment type="similarity">
    <text evidence="2 7">Belongs to the glycosyl hydrolase 3 family.</text>
</comment>
<dbReference type="Gene3D" id="2.60.40.10">
    <property type="entry name" value="Immunoglobulins"/>
    <property type="match status" value="1"/>
</dbReference>
<dbReference type="FunFam" id="3.20.20.300:FF:000007">
    <property type="entry name" value="Lysosomal beta glucosidase"/>
    <property type="match status" value="1"/>
</dbReference>
<dbReference type="InterPro" id="IPR051915">
    <property type="entry name" value="Cellulose_Degrad_GH3"/>
</dbReference>
<keyword evidence="6 7" id="KW-0326">Glycosidase</keyword>
<dbReference type="InterPro" id="IPR002772">
    <property type="entry name" value="Glyco_hydro_3_C"/>
</dbReference>
<organism evidence="9 10">
    <name type="scientific">Saccharicrinis carchari</name>
    <dbReference type="NCBI Taxonomy" id="1168039"/>
    <lineage>
        <taxon>Bacteria</taxon>
        <taxon>Pseudomonadati</taxon>
        <taxon>Bacteroidota</taxon>
        <taxon>Bacteroidia</taxon>
        <taxon>Marinilabiliales</taxon>
        <taxon>Marinilabiliaceae</taxon>
        <taxon>Saccharicrinis</taxon>
    </lineage>
</organism>
<dbReference type="SMART" id="SM01217">
    <property type="entry name" value="Fn3_like"/>
    <property type="match status" value="1"/>
</dbReference>
<evidence type="ECO:0000313" key="10">
    <source>
        <dbReference type="Proteomes" id="UP000319040"/>
    </source>
</evidence>
<dbReference type="InterPro" id="IPR001764">
    <property type="entry name" value="Glyco_hydro_3_N"/>
</dbReference>
<evidence type="ECO:0000256" key="3">
    <source>
        <dbReference type="ARBA" id="ARBA00012744"/>
    </source>
</evidence>
<evidence type="ECO:0000256" key="2">
    <source>
        <dbReference type="ARBA" id="ARBA00005336"/>
    </source>
</evidence>
<dbReference type="PROSITE" id="PS00775">
    <property type="entry name" value="GLYCOSYL_HYDROL_F3"/>
    <property type="match status" value="1"/>
</dbReference>
<dbReference type="InterPro" id="IPR036881">
    <property type="entry name" value="Glyco_hydro_3_C_sf"/>
</dbReference>
<sequence length="767" mass="84733">MNLIKALYLLLLIVIVGGCSPSPSDTVERIPFVEQLIGQMTIEEKVGQTAQITLDVITKGDDPYSSYEPLQMDNERIEDAVANYHVGAVLNTANNRARDIHTWHQVVSSIQNVATENTRLKIPVLYGIDAIHGGTYTAEATMFPQQIAQAATWNRDLVYQAAKVTAAETRASNIPWNFSPVLDLGGDARWPRIWETFGEDPYLISEMGVQMIKGYQGKQLSSATSVAACVKHFIGYSTLASSGKDRTPSEISDISLREYHLPAFQKAVEVGAASVMINSGLVNGVSVHGSHNLITGLLKKELGFNGLVVTDWADVENLHNRDKVASSHKEAIKLAFNAGIDMSMIPYNYVQYCDLLVELVNEKEISMERLNDAVRRILNLKYKLGLFDTPVVKPNPDIFSKTHNKIAYTAASEAITLLKNKSELLPLSKSKRILVAGPNANSMRTVNGGWSYSWQGEKAEEYAMEYNTILEAIENKFGKTNVVHVPGVEYNMHGRTYMDEHKVDFNAAVKAAKNVDVIILCLGENSYTEKPGDLNDLTISENQEKLALELANTGKPIVLVLNAGRPRIISGFADNMTAIIQTYLCGNHTGDALADILSGDVNPSGKLPYTYPMFNNSLGTYYHKHSEESKTPEGMYNYEGGFYQQFKFGHGLSYTSFSYTNLQVSQNELNNNTELSISVDVKNTGERAGKEVVMLYSADLYASLAPDVKRLRRFNKILLNPGETKTVTFSITANDLSFINALGQRVTEPGDFELTVANLSKTITLIK</sequence>
<protein>
    <recommendedName>
        <fullName evidence="3">beta-glucosidase</fullName>
        <ecNumber evidence="3">3.2.1.21</ecNumber>
    </recommendedName>
</protein>
<dbReference type="InterPro" id="IPR017853">
    <property type="entry name" value="GH"/>
</dbReference>
<dbReference type="EC" id="3.2.1.21" evidence="3"/>
<dbReference type="SUPFAM" id="SSF51445">
    <property type="entry name" value="(Trans)glycosidases"/>
    <property type="match status" value="1"/>
</dbReference>
<gene>
    <name evidence="9" type="ORF">SAMN06265379_10952</name>
</gene>
<dbReference type="InterPro" id="IPR036962">
    <property type="entry name" value="Glyco_hydro_3_N_sf"/>
</dbReference>
<dbReference type="EMBL" id="FXTB01000009">
    <property type="protein sequence ID" value="SMO84022.1"/>
    <property type="molecule type" value="Genomic_DNA"/>
</dbReference>
<dbReference type="FunFam" id="2.60.40.10:FF:000495">
    <property type="entry name" value="Periplasmic beta-glucosidase"/>
    <property type="match status" value="1"/>
</dbReference>
<keyword evidence="5 7" id="KW-0378">Hydrolase</keyword>
<dbReference type="Pfam" id="PF00933">
    <property type="entry name" value="Glyco_hydro_3"/>
    <property type="match status" value="1"/>
</dbReference>
<accession>A0A521EJG7</accession>
<dbReference type="PROSITE" id="PS51257">
    <property type="entry name" value="PROKAR_LIPOPROTEIN"/>
    <property type="match status" value="1"/>
</dbReference>
<dbReference type="SUPFAM" id="SSF52279">
    <property type="entry name" value="Beta-D-glucan exohydrolase, C-terminal domain"/>
    <property type="match status" value="1"/>
</dbReference>
<evidence type="ECO:0000256" key="1">
    <source>
        <dbReference type="ARBA" id="ARBA00000448"/>
    </source>
</evidence>
<dbReference type="GO" id="GO:0008422">
    <property type="term" value="F:beta-glucosidase activity"/>
    <property type="evidence" value="ECO:0007669"/>
    <property type="project" value="UniProtKB-EC"/>
</dbReference>
<evidence type="ECO:0000256" key="7">
    <source>
        <dbReference type="RuleBase" id="RU361161"/>
    </source>
</evidence>
<evidence type="ECO:0000256" key="4">
    <source>
        <dbReference type="ARBA" id="ARBA00022729"/>
    </source>
</evidence>
<proteinExistence type="inferred from homology"/>
<dbReference type="RefSeq" id="WP_142534251.1">
    <property type="nucleotide sequence ID" value="NZ_FXTB01000009.1"/>
</dbReference>
<feature type="domain" description="Fibronectin type III-like" evidence="8">
    <location>
        <begin position="691"/>
        <end position="760"/>
    </location>
</feature>
<dbReference type="OrthoDB" id="9805821at2"/>
<dbReference type="Gene3D" id="3.40.50.1700">
    <property type="entry name" value="Glycoside hydrolase family 3 C-terminal domain"/>
    <property type="match status" value="1"/>
</dbReference>
<keyword evidence="4" id="KW-0732">Signal</keyword>
<dbReference type="Pfam" id="PF01915">
    <property type="entry name" value="Glyco_hydro_3_C"/>
    <property type="match status" value="1"/>
</dbReference>
<dbReference type="InterPro" id="IPR019800">
    <property type="entry name" value="Glyco_hydro_3_AS"/>
</dbReference>
<dbReference type="GO" id="GO:0009251">
    <property type="term" value="P:glucan catabolic process"/>
    <property type="evidence" value="ECO:0007669"/>
    <property type="project" value="TreeGrafter"/>
</dbReference>
<dbReference type="PANTHER" id="PTHR30620">
    <property type="entry name" value="PERIPLASMIC BETA-GLUCOSIDASE-RELATED"/>
    <property type="match status" value="1"/>
</dbReference>
<dbReference type="AlphaFoldDB" id="A0A521EJG7"/>
<evidence type="ECO:0000313" key="9">
    <source>
        <dbReference type="EMBL" id="SMO84022.1"/>
    </source>
</evidence>
<dbReference type="Pfam" id="PF14310">
    <property type="entry name" value="Fn3-like"/>
    <property type="match status" value="1"/>
</dbReference>
<dbReference type="InterPro" id="IPR013783">
    <property type="entry name" value="Ig-like_fold"/>
</dbReference>
<dbReference type="PRINTS" id="PR00133">
    <property type="entry name" value="GLHYDRLASE3"/>
</dbReference>
<evidence type="ECO:0000256" key="6">
    <source>
        <dbReference type="ARBA" id="ARBA00023295"/>
    </source>
</evidence>
<keyword evidence="10" id="KW-1185">Reference proteome</keyword>
<dbReference type="InterPro" id="IPR026891">
    <property type="entry name" value="Fn3-like"/>
</dbReference>
<dbReference type="PANTHER" id="PTHR30620:SF16">
    <property type="entry name" value="LYSOSOMAL BETA GLUCOSIDASE"/>
    <property type="match status" value="1"/>
</dbReference>
<evidence type="ECO:0000259" key="8">
    <source>
        <dbReference type="SMART" id="SM01217"/>
    </source>
</evidence>
<dbReference type="Gene3D" id="3.20.20.300">
    <property type="entry name" value="Glycoside hydrolase, family 3, N-terminal domain"/>
    <property type="match status" value="1"/>
</dbReference>
<reference evidence="9 10" key="1">
    <citation type="submission" date="2017-05" db="EMBL/GenBank/DDBJ databases">
        <authorList>
            <person name="Varghese N."/>
            <person name="Submissions S."/>
        </authorList>
    </citation>
    <scope>NUCLEOTIDE SEQUENCE [LARGE SCALE GENOMIC DNA]</scope>
    <source>
        <strain evidence="9 10">DSM 27040</strain>
    </source>
</reference>
<name>A0A521EJG7_SACCC</name>